<comment type="caution">
    <text evidence="12">The sequence shown here is derived from an EMBL/GenBank/DDBJ whole genome shotgun (WGS) entry which is preliminary data.</text>
</comment>
<dbReference type="GO" id="GO:0008408">
    <property type="term" value="F:3'-5' exonuclease activity"/>
    <property type="evidence" value="ECO:0007669"/>
    <property type="project" value="InterPro"/>
</dbReference>
<dbReference type="OrthoDB" id="9803237at2"/>
<evidence type="ECO:0000256" key="8">
    <source>
        <dbReference type="ARBA" id="ARBA00022932"/>
    </source>
</evidence>
<dbReference type="Pfam" id="PF07733">
    <property type="entry name" value="DNA_pol3_alpha"/>
    <property type="match status" value="1"/>
</dbReference>
<evidence type="ECO:0000313" key="12">
    <source>
        <dbReference type="EMBL" id="RDI44257.1"/>
    </source>
</evidence>
<dbReference type="InterPro" id="IPR041931">
    <property type="entry name" value="DNA_pol3_alpha_thumb_dom"/>
</dbReference>
<dbReference type="InterPro" id="IPR029460">
    <property type="entry name" value="DNAPol_HHH"/>
</dbReference>
<dbReference type="GO" id="GO:0006260">
    <property type="term" value="P:DNA replication"/>
    <property type="evidence" value="ECO:0007669"/>
    <property type="project" value="UniProtKB-KW"/>
</dbReference>
<dbReference type="InterPro" id="IPR004013">
    <property type="entry name" value="PHP_dom"/>
</dbReference>
<dbReference type="PANTHER" id="PTHR32294:SF0">
    <property type="entry name" value="DNA POLYMERASE III SUBUNIT ALPHA"/>
    <property type="match status" value="1"/>
</dbReference>
<dbReference type="GO" id="GO:0005737">
    <property type="term" value="C:cytoplasm"/>
    <property type="evidence" value="ECO:0007669"/>
    <property type="project" value="UniProtKB-SubCell"/>
</dbReference>
<dbReference type="SUPFAM" id="SSF89550">
    <property type="entry name" value="PHP domain-like"/>
    <property type="match status" value="1"/>
</dbReference>
<dbReference type="EC" id="2.7.7.7" evidence="3"/>
<proteinExistence type="inferred from homology"/>
<evidence type="ECO:0000256" key="3">
    <source>
        <dbReference type="ARBA" id="ARBA00012417"/>
    </source>
</evidence>
<dbReference type="PANTHER" id="PTHR32294">
    <property type="entry name" value="DNA POLYMERASE III SUBUNIT ALPHA"/>
    <property type="match status" value="1"/>
</dbReference>
<dbReference type="SMART" id="SM00481">
    <property type="entry name" value="POLIIIAc"/>
    <property type="match status" value="1"/>
</dbReference>
<sequence length="1121" mass="126108">MSFIHLQITTSYSLLSSTISIEQLIDSAVADNHKALAITDRNVLYGAIPFYKACKEKGIKPIIGMTADVLKQGEPDEAYPLVLLAKTVEGYRNLMKISSVIQTKSPNGIPLKWLRGYSRGLIALTPGRKGEIESHLLNEKVEEAEESLRNLKGAFEEGCFFLSLQKHGLPGEEGLLAQLRNLSKKGNVPLAAANDVQYLHKDDSFTLECLWALRDGLKLSDDERPKLGSSSFYLKTKQEMAELFTEDVDALENTIKIAEACNVEFEFHKRLLPKYPLPPGQQPHQYLEDLCSSGLDDRVKEAGTEYKERLTYELDIIRKMGFSDYFLIVWDFMKYARDKGILTGPGRGSAAGSLVAYVLKITDVDPIANDLLFERFLNPERISMPDIDIDFPDHRRDEILQYVAGKYGAMHVAQIITFGTLAAKAALRDAARVFGCSSKELEQFSRLVPSKPGLKLKDAYQESPALKEFIDQSDYYKKLFSTALKIEGLPRHASTHAAGVVISDSQLVDEIPIQQGQNGLTLTQYPMDVLEEIGLLKMDFLGLRNLSLLERIITSIKIGMDKKIDLDRIPYDDEATYKLLSRGETTGIFQLESDGMRKVLMRLKPTRFEDIVAVNALYRPGPMENIPLYIERKHGIKPIEYPHQDLQEFLKVTYGVIVYQEQIMQIASKMAGFSLGEADLLRRAVSKKKKDVLDQERAHFVKGAVSKGYNEQTAHSIYDLIVRFADYGFNRSHAVAYSMIACQLAYLKTHYPLYFMASLLTSVIGNEDKIAQYIKESQQRGINILPPSINSSQFPFMVEREGIRFSIGAIKGIGAAALRGIVEARKKKPFLDLFDFCVRVPSKAVNRKTLESLIFAGCFDEFGQDRATLLASIDAALDHAELVSPEDQGYDLFEDEAAFQIKPKYTEVDPMPLLEKLSFEKQALGIYLSDHPVSPYQVEFDQAGCVPLNELGNEKKGKSAGAYITSVKTIRTKKGDVMAFINVSDQWSDLECVAFPNVYNKISALCKEGGIVVIQGNIEERNGKKQLIIQKMMTIEDAVKDKKPMGKKLYVKVPVDKQNPEGLNQIHSILQRFKGSACVILVYENQEKVLQLSRKDWVNPTEECLYELKKLLGEEHVFLRQ</sequence>
<evidence type="ECO:0000259" key="11">
    <source>
        <dbReference type="SMART" id="SM00481"/>
    </source>
</evidence>
<evidence type="ECO:0000256" key="9">
    <source>
        <dbReference type="ARBA" id="ARBA00025611"/>
    </source>
</evidence>
<dbReference type="Pfam" id="PF14579">
    <property type="entry name" value="HHH_6"/>
    <property type="match status" value="1"/>
</dbReference>
<evidence type="ECO:0000256" key="4">
    <source>
        <dbReference type="ARBA" id="ARBA00019114"/>
    </source>
</evidence>
<feature type="domain" description="Polymerase/histidinol phosphatase N-terminal" evidence="11">
    <location>
        <begin position="4"/>
        <end position="71"/>
    </location>
</feature>
<dbReference type="EMBL" id="QQAY01000003">
    <property type="protein sequence ID" value="RDI44257.1"/>
    <property type="molecule type" value="Genomic_DNA"/>
</dbReference>
<keyword evidence="8" id="KW-0239">DNA-directed DNA polymerase</keyword>
<dbReference type="Gene3D" id="1.10.150.870">
    <property type="match status" value="1"/>
</dbReference>
<name>A0A370GKS6_9BACI</name>
<accession>A0A370GKS6</accession>
<dbReference type="InterPro" id="IPR004365">
    <property type="entry name" value="NA-bd_OB_tRNA"/>
</dbReference>
<dbReference type="RefSeq" id="WP_114745128.1">
    <property type="nucleotide sequence ID" value="NZ_QQAY01000003.1"/>
</dbReference>
<dbReference type="SUPFAM" id="SSF160975">
    <property type="entry name" value="AF1531-like"/>
    <property type="match status" value="1"/>
</dbReference>
<dbReference type="InterPro" id="IPR016195">
    <property type="entry name" value="Pol/histidinol_Pase-like"/>
</dbReference>
<protein>
    <recommendedName>
        <fullName evidence="4">DNA polymerase III subunit alpha</fullName>
        <ecNumber evidence="3">2.7.7.7</ecNumber>
    </recommendedName>
</protein>
<comment type="similarity">
    <text evidence="2">Belongs to the DNA polymerase type-C family. DnaE subfamily.</text>
</comment>
<dbReference type="InterPro" id="IPR040982">
    <property type="entry name" value="DNA_pol3_finger"/>
</dbReference>
<comment type="function">
    <text evidence="9">DNA polymerase III is a complex, multichain enzyme responsible for most of the replicative synthesis in bacteria. This DNA polymerase also exhibits 3' to 5' exonuclease activity. The alpha chain is the DNA polymerase.</text>
</comment>
<dbReference type="Pfam" id="PF17657">
    <property type="entry name" value="DNA_pol3_finger"/>
    <property type="match status" value="1"/>
</dbReference>
<evidence type="ECO:0000256" key="5">
    <source>
        <dbReference type="ARBA" id="ARBA00022679"/>
    </source>
</evidence>
<dbReference type="NCBIfam" id="NF004226">
    <property type="entry name" value="PRK05673.1"/>
    <property type="match status" value="1"/>
</dbReference>
<evidence type="ECO:0000256" key="1">
    <source>
        <dbReference type="ARBA" id="ARBA00004496"/>
    </source>
</evidence>
<dbReference type="Proteomes" id="UP000255326">
    <property type="component" value="Unassembled WGS sequence"/>
</dbReference>
<gene>
    <name evidence="12" type="ORF">DFR59_103328</name>
</gene>
<evidence type="ECO:0000313" key="13">
    <source>
        <dbReference type="Proteomes" id="UP000255326"/>
    </source>
</evidence>
<dbReference type="Pfam" id="PF02811">
    <property type="entry name" value="PHP"/>
    <property type="match status" value="1"/>
</dbReference>
<dbReference type="CDD" id="cd04485">
    <property type="entry name" value="DnaE_OBF"/>
    <property type="match status" value="1"/>
</dbReference>
<dbReference type="NCBIfam" id="TIGR00594">
    <property type="entry name" value="polc"/>
    <property type="match status" value="1"/>
</dbReference>
<evidence type="ECO:0000256" key="2">
    <source>
        <dbReference type="ARBA" id="ARBA00009496"/>
    </source>
</evidence>
<keyword evidence="6" id="KW-0548">Nucleotidyltransferase</keyword>
<dbReference type="Gene3D" id="1.10.10.1600">
    <property type="entry name" value="Bacterial DNA polymerase III alpha subunit, thumb domain"/>
    <property type="match status" value="1"/>
</dbReference>
<comment type="catalytic activity">
    <reaction evidence="10">
        <text>DNA(n) + a 2'-deoxyribonucleoside 5'-triphosphate = DNA(n+1) + diphosphate</text>
        <dbReference type="Rhea" id="RHEA:22508"/>
        <dbReference type="Rhea" id="RHEA-COMP:17339"/>
        <dbReference type="Rhea" id="RHEA-COMP:17340"/>
        <dbReference type="ChEBI" id="CHEBI:33019"/>
        <dbReference type="ChEBI" id="CHEBI:61560"/>
        <dbReference type="ChEBI" id="CHEBI:173112"/>
        <dbReference type="EC" id="2.7.7.7"/>
    </reaction>
</comment>
<evidence type="ECO:0000256" key="10">
    <source>
        <dbReference type="ARBA" id="ARBA00049244"/>
    </source>
</evidence>
<dbReference type="InterPro" id="IPR011708">
    <property type="entry name" value="DNA_pol3_alpha_NTPase_dom"/>
</dbReference>
<reference evidence="12 13" key="1">
    <citation type="submission" date="2018-07" db="EMBL/GenBank/DDBJ databases">
        <title>Genomic Encyclopedia of Type Strains, Phase IV (KMG-IV): sequencing the most valuable type-strain genomes for metagenomic binning, comparative biology and taxonomic classification.</title>
        <authorList>
            <person name="Goeker M."/>
        </authorList>
    </citation>
    <scope>NUCLEOTIDE SEQUENCE [LARGE SCALE GENOMIC DNA]</scope>
    <source>
        <strain evidence="12 13">DSM 25281</strain>
    </source>
</reference>
<keyword evidence="7" id="KW-0235">DNA replication</keyword>
<dbReference type="Pfam" id="PF01336">
    <property type="entry name" value="tRNA_anti-codon"/>
    <property type="match status" value="1"/>
</dbReference>
<dbReference type="GO" id="GO:0003676">
    <property type="term" value="F:nucleic acid binding"/>
    <property type="evidence" value="ECO:0007669"/>
    <property type="project" value="InterPro"/>
</dbReference>
<dbReference type="Gene3D" id="3.20.20.140">
    <property type="entry name" value="Metal-dependent hydrolases"/>
    <property type="match status" value="1"/>
</dbReference>
<keyword evidence="13" id="KW-1185">Reference proteome</keyword>
<dbReference type="InterPro" id="IPR004805">
    <property type="entry name" value="DnaE2/DnaE/PolC"/>
</dbReference>
<dbReference type="AlphaFoldDB" id="A0A370GKS6"/>
<evidence type="ECO:0000256" key="7">
    <source>
        <dbReference type="ARBA" id="ARBA00022705"/>
    </source>
</evidence>
<organism evidence="12 13">
    <name type="scientific">Falsibacillus pallidus</name>
    <dbReference type="NCBI Taxonomy" id="493781"/>
    <lineage>
        <taxon>Bacteria</taxon>
        <taxon>Bacillati</taxon>
        <taxon>Bacillota</taxon>
        <taxon>Bacilli</taxon>
        <taxon>Bacillales</taxon>
        <taxon>Bacillaceae</taxon>
        <taxon>Falsibacillus</taxon>
    </lineage>
</organism>
<comment type="subcellular location">
    <subcellularLocation>
        <location evidence="1">Cytoplasm</location>
    </subcellularLocation>
</comment>
<dbReference type="GO" id="GO:0003887">
    <property type="term" value="F:DNA-directed DNA polymerase activity"/>
    <property type="evidence" value="ECO:0007669"/>
    <property type="project" value="UniProtKB-KW"/>
</dbReference>
<keyword evidence="5" id="KW-0808">Transferase</keyword>
<dbReference type="InterPro" id="IPR003141">
    <property type="entry name" value="Pol/His_phosphatase_N"/>
</dbReference>
<evidence type="ECO:0000256" key="6">
    <source>
        <dbReference type="ARBA" id="ARBA00022695"/>
    </source>
</evidence>